<evidence type="ECO:0000256" key="1">
    <source>
        <dbReference type="ARBA" id="ARBA00008295"/>
    </source>
</evidence>
<dbReference type="Pfam" id="PF00822">
    <property type="entry name" value="PMP22_Claudin"/>
    <property type="match status" value="1"/>
</dbReference>
<keyword evidence="10" id="KW-1185">Reference proteome</keyword>
<proteinExistence type="inferred from homology"/>
<dbReference type="GO" id="GO:0005886">
    <property type="term" value="C:plasma membrane"/>
    <property type="evidence" value="ECO:0007669"/>
    <property type="project" value="UniProtKB-SubCell"/>
</dbReference>
<evidence type="ECO:0000313" key="9">
    <source>
        <dbReference type="Ensembl" id="ENSAMXP00000029792.1"/>
    </source>
</evidence>
<reference evidence="10" key="2">
    <citation type="journal article" date="2014" name="Nat. Commun.">
        <title>The cavefish genome reveals candidate genes for eye loss.</title>
        <authorList>
            <person name="McGaugh S.E."/>
            <person name="Gross J.B."/>
            <person name="Aken B."/>
            <person name="Blin M."/>
            <person name="Borowsky R."/>
            <person name="Chalopin D."/>
            <person name="Hinaux H."/>
            <person name="Jeffery W.R."/>
            <person name="Keene A."/>
            <person name="Ma L."/>
            <person name="Minx P."/>
            <person name="Murphy D."/>
            <person name="O'Quin K.E."/>
            <person name="Retaux S."/>
            <person name="Rohner N."/>
            <person name="Searle S.M."/>
            <person name="Stahl B.A."/>
            <person name="Tabin C."/>
            <person name="Volff J.N."/>
            <person name="Yoshizawa M."/>
            <person name="Warren W.C."/>
        </authorList>
    </citation>
    <scope>NUCLEOTIDE SEQUENCE [LARGE SCALE GENOMIC DNA]</scope>
    <source>
        <strain evidence="10">female</strain>
    </source>
</reference>
<dbReference type="GeneTree" id="ENSGT00940000161769"/>
<name>A0A3B1IIU2_ASTMX</name>
<reference evidence="9" key="4">
    <citation type="submission" date="2025-09" db="UniProtKB">
        <authorList>
            <consortium name="Ensembl"/>
        </authorList>
    </citation>
    <scope>IDENTIFICATION</scope>
</reference>
<dbReference type="Gene3D" id="1.20.140.150">
    <property type="match status" value="1"/>
</dbReference>
<dbReference type="GO" id="GO:0005198">
    <property type="term" value="F:structural molecule activity"/>
    <property type="evidence" value="ECO:0007669"/>
    <property type="project" value="InterPro"/>
</dbReference>
<evidence type="ECO:0000256" key="5">
    <source>
        <dbReference type="ARBA" id="ARBA00022949"/>
    </source>
</evidence>
<dbReference type="InterPro" id="IPR017974">
    <property type="entry name" value="Claudin_CS"/>
</dbReference>
<accession>A0A3B1IIU2</accession>
<dbReference type="Bgee" id="ENSAMXG00000043645">
    <property type="expression patterns" value="Expressed in camera-type eye and 11 other cell types or tissues"/>
</dbReference>
<keyword evidence="7 8" id="KW-0472">Membrane</keyword>
<reference evidence="9" key="3">
    <citation type="submission" date="2025-08" db="UniProtKB">
        <authorList>
            <consortium name="Ensembl"/>
        </authorList>
    </citation>
    <scope>IDENTIFICATION</scope>
</reference>
<dbReference type="FunFam" id="1.20.140.150:FF:000001">
    <property type="entry name" value="Claudin"/>
    <property type="match status" value="1"/>
</dbReference>
<evidence type="ECO:0000256" key="3">
    <source>
        <dbReference type="ARBA" id="ARBA00022475"/>
    </source>
</evidence>
<keyword evidence="3 8" id="KW-1003">Cell membrane</keyword>
<dbReference type="Proteomes" id="UP000018467">
    <property type="component" value="Unassembled WGS sequence"/>
</dbReference>
<evidence type="ECO:0000256" key="7">
    <source>
        <dbReference type="ARBA" id="ARBA00023136"/>
    </source>
</evidence>
<dbReference type="Ensembl" id="ENSAMXT00000053761.1">
    <property type="protein sequence ID" value="ENSAMXP00000029792.1"/>
    <property type="gene ID" value="ENSAMXG00000043645.1"/>
</dbReference>
<protein>
    <recommendedName>
        <fullName evidence="8">Claudin</fullName>
    </recommendedName>
</protein>
<evidence type="ECO:0000256" key="8">
    <source>
        <dbReference type="RuleBase" id="RU060637"/>
    </source>
</evidence>
<feature type="transmembrane region" description="Helical" evidence="8">
    <location>
        <begin position="164"/>
        <end position="186"/>
    </location>
</feature>
<dbReference type="GO" id="GO:0005923">
    <property type="term" value="C:bicellular tight junction"/>
    <property type="evidence" value="ECO:0007669"/>
    <property type="project" value="UniProtKB-SubCell"/>
</dbReference>
<dbReference type="PROSITE" id="PS01346">
    <property type="entry name" value="CLAUDIN"/>
    <property type="match status" value="1"/>
</dbReference>
<dbReference type="AlphaFoldDB" id="A0A3B1IIU2"/>
<keyword evidence="6 8" id="KW-1133">Transmembrane helix</keyword>
<sequence length="215" mass="22536">MMSGCLEVLGMCLAVGGSLLVMVACGLPTWKVSAHIDGNIVVAQSFWDGLWMSCVVQSTGQIQCKLHDSVLALSADLQTARALTVIAAVLGVLGAAVTVSGARCTNCVRTPSTKARAVMCGGALCVAAGLFVLVPVCWMANNIISDFYNPHVPLSSKREIGSALYIGWAAAALLLFAGAGLCCSGLRDDRKARAVKYPVNKSPVHSGEYDKRNYV</sequence>
<comment type="caution">
    <text evidence="8">Lacks conserved residue(s) required for the propagation of feature annotation.</text>
</comment>
<evidence type="ECO:0000256" key="4">
    <source>
        <dbReference type="ARBA" id="ARBA00022692"/>
    </source>
</evidence>
<feature type="transmembrane region" description="Helical" evidence="8">
    <location>
        <begin position="82"/>
        <end position="105"/>
    </location>
</feature>
<comment type="subcellular location">
    <subcellularLocation>
        <location evidence="8">Cell junction</location>
        <location evidence="8">Tight junction</location>
    </subcellularLocation>
    <subcellularLocation>
        <location evidence="8">Cell membrane</location>
        <topology evidence="8">Multi-pass membrane protein</topology>
    </subcellularLocation>
</comment>
<evidence type="ECO:0000256" key="6">
    <source>
        <dbReference type="ARBA" id="ARBA00022989"/>
    </source>
</evidence>
<dbReference type="InterPro" id="IPR006187">
    <property type="entry name" value="Claudin"/>
</dbReference>
<dbReference type="InParanoid" id="A0A3B1IIU2"/>
<comment type="function">
    <text evidence="8">Claudins function as major constituents of the tight junction complexes that regulate the permeability of epithelia.</text>
</comment>
<evidence type="ECO:0000256" key="2">
    <source>
        <dbReference type="ARBA" id="ARBA00022427"/>
    </source>
</evidence>
<keyword evidence="4 8" id="KW-0812">Transmembrane</keyword>
<evidence type="ECO:0000313" key="10">
    <source>
        <dbReference type="Proteomes" id="UP000018467"/>
    </source>
</evidence>
<dbReference type="PRINTS" id="PR01077">
    <property type="entry name" value="CLAUDIN"/>
</dbReference>
<reference evidence="10" key="1">
    <citation type="submission" date="2013-03" db="EMBL/GenBank/DDBJ databases">
        <authorList>
            <person name="Jeffery W."/>
            <person name="Warren W."/>
            <person name="Wilson R.K."/>
        </authorList>
    </citation>
    <scope>NUCLEOTIDE SEQUENCE</scope>
    <source>
        <strain evidence="10">female</strain>
    </source>
</reference>
<dbReference type="PANTHER" id="PTHR12002">
    <property type="entry name" value="CLAUDIN"/>
    <property type="match status" value="1"/>
</dbReference>
<dbReference type="InterPro" id="IPR004031">
    <property type="entry name" value="PMP22/EMP/MP20/Claudin"/>
</dbReference>
<dbReference type="STRING" id="7994.ENSAMXP00000029792"/>
<keyword evidence="5 8" id="KW-0965">Cell junction</keyword>
<comment type="similarity">
    <text evidence="1 8">Belongs to the claudin family.</text>
</comment>
<organism evidence="9 10">
    <name type="scientific">Astyanax mexicanus</name>
    <name type="common">Blind cave fish</name>
    <name type="synonym">Astyanax fasciatus mexicanus</name>
    <dbReference type="NCBI Taxonomy" id="7994"/>
    <lineage>
        <taxon>Eukaryota</taxon>
        <taxon>Metazoa</taxon>
        <taxon>Chordata</taxon>
        <taxon>Craniata</taxon>
        <taxon>Vertebrata</taxon>
        <taxon>Euteleostomi</taxon>
        <taxon>Actinopterygii</taxon>
        <taxon>Neopterygii</taxon>
        <taxon>Teleostei</taxon>
        <taxon>Ostariophysi</taxon>
        <taxon>Characiformes</taxon>
        <taxon>Characoidei</taxon>
        <taxon>Acestrorhamphidae</taxon>
        <taxon>Acestrorhamphinae</taxon>
        <taxon>Astyanax</taxon>
    </lineage>
</organism>
<dbReference type="FunCoup" id="A0A3B1IIU2">
    <property type="interactions" value="157"/>
</dbReference>
<keyword evidence="2 8" id="KW-0796">Tight junction</keyword>
<feature type="transmembrane region" description="Helical" evidence="8">
    <location>
        <begin position="117"/>
        <end position="144"/>
    </location>
</feature>